<dbReference type="EMBL" id="JADIMG010000016">
    <property type="protein sequence ID" value="MBO8459041.1"/>
    <property type="molecule type" value="Genomic_DNA"/>
</dbReference>
<dbReference type="GO" id="GO:0004766">
    <property type="term" value="F:spermidine synthase activity"/>
    <property type="evidence" value="ECO:0007669"/>
    <property type="project" value="UniProtKB-UniRule"/>
</dbReference>
<reference evidence="8" key="2">
    <citation type="journal article" date="2021" name="PeerJ">
        <title>Extensive microbial diversity within the chicken gut microbiome revealed by metagenomics and culture.</title>
        <authorList>
            <person name="Gilroy R."/>
            <person name="Ravi A."/>
            <person name="Getino M."/>
            <person name="Pursley I."/>
            <person name="Horton D.L."/>
            <person name="Alikhan N.F."/>
            <person name="Baker D."/>
            <person name="Gharbi K."/>
            <person name="Hall N."/>
            <person name="Watson M."/>
            <person name="Adriaenssens E.M."/>
            <person name="Foster-Nyarko E."/>
            <person name="Jarju S."/>
            <person name="Secka A."/>
            <person name="Antonio M."/>
            <person name="Oren A."/>
            <person name="Chaudhuri R.R."/>
            <person name="La Ragione R."/>
            <person name="Hildebrand F."/>
            <person name="Pallen M.J."/>
        </authorList>
    </citation>
    <scope>NUCLEOTIDE SEQUENCE</scope>
    <source>
        <strain evidence="8">G3-3990</strain>
    </source>
</reference>
<evidence type="ECO:0000313" key="8">
    <source>
        <dbReference type="EMBL" id="MBO8459041.1"/>
    </source>
</evidence>
<sequence length="281" mass="32564">MELWFSEKHTENIQFQIKLEKQLFSGESDFQRIDVFQTIDFGKMLVLDGVIMTTERDEFIYHEMITHVPMAVNPDIKKILVIGAGDGGTVNQLIKYDSIERIDVVEIDKMVVDVCREFFPMASSFDDERVHLFYADGLRFIRTVQNEYDLIIVDSTDPFGPGEGLFTKEFYGNCYKALNADGILVNQHESPFYEGDAMAMRRAHQRICSVFEVAKVYQLHIPTYPSGHWLFGFASKKHLPEPHAERWNMLGIQTKYYNTNLHKGCFMLPTYVTDMLKSVEK</sequence>
<dbReference type="InterPro" id="IPR035246">
    <property type="entry name" value="Spermidine_synt_N"/>
</dbReference>
<dbReference type="InterPro" id="IPR029063">
    <property type="entry name" value="SAM-dependent_MTases_sf"/>
</dbReference>
<organism evidence="8 9">
    <name type="scientific">Candidatus Gallipaludibacter merdavium</name>
    <dbReference type="NCBI Taxonomy" id="2840839"/>
    <lineage>
        <taxon>Bacteria</taxon>
        <taxon>Pseudomonadati</taxon>
        <taxon>Bacteroidota</taxon>
        <taxon>Bacteroidia</taxon>
        <taxon>Bacteroidales</taxon>
        <taxon>Candidatus Gallipaludibacter</taxon>
    </lineage>
</organism>
<evidence type="ECO:0000313" key="9">
    <source>
        <dbReference type="Proteomes" id="UP000823641"/>
    </source>
</evidence>
<comment type="catalytic activity">
    <reaction evidence="5">
        <text>S-adenosyl 3-(methylsulfanyl)propylamine + putrescine = S-methyl-5'-thioadenosine + spermidine + H(+)</text>
        <dbReference type="Rhea" id="RHEA:12721"/>
        <dbReference type="ChEBI" id="CHEBI:15378"/>
        <dbReference type="ChEBI" id="CHEBI:17509"/>
        <dbReference type="ChEBI" id="CHEBI:57443"/>
        <dbReference type="ChEBI" id="CHEBI:57834"/>
        <dbReference type="ChEBI" id="CHEBI:326268"/>
        <dbReference type="EC" id="2.5.1.16"/>
    </reaction>
</comment>
<evidence type="ECO:0000256" key="5">
    <source>
        <dbReference type="HAMAP-Rule" id="MF_00198"/>
    </source>
</evidence>
<dbReference type="InterPro" id="IPR001045">
    <property type="entry name" value="Spermi_synthase"/>
</dbReference>
<dbReference type="Gene3D" id="2.30.140.10">
    <property type="entry name" value="Spermidine synthase, tetramerisation domain"/>
    <property type="match status" value="1"/>
</dbReference>
<comment type="subunit">
    <text evidence="5">Homodimer or homotetramer.</text>
</comment>
<dbReference type="HAMAP" id="MF_00198">
    <property type="entry name" value="Spermidine_synth"/>
    <property type="match status" value="1"/>
</dbReference>
<feature type="binding site" evidence="5">
    <location>
        <position position="62"/>
    </location>
    <ligand>
        <name>spermidine</name>
        <dbReference type="ChEBI" id="CHEBI:57834"/>
    </ligand>
</feature>
<feature type="binding site" evidence="5">
    <location>
        <position position="86"/>
    </location>
    <ligand>
        <name>spermidine</name>
        <dbReference type="ChEBI" id="CHEBI:57834"/>
    </ligand>
</feature>
<evidence type="ECO:0000256" key="4">
    <source>
        <dbReference type="ARBA" id="ARBA00023115"/>
    </source>
</evidence>
<protein>
    <recommendedName>
        <fullName evidence="5">Polyamine aminopropyltransferase</fullName>
    </recommendedName>
    <alternativeName>
        <fullName evidence="5">Putrescine aminopropyltransferase</fullName>
        <shortName evidence="5">PAPT</shortName>
    </alternativeName>
    <alternativeName>
        <fullName evidence="5">Spermidine synthase</fullName>
        <shortName evidence="5">SPDS</shortName>
        <shortName evidence="5">SPDSY</shortName>
        <ecNumber evidence="5">2.5.1.16</ecNumber>
    </alternativeName>
</protein>
<dbReference type="CDD" id="cd02440">
    <property type="entry name" value="AdoMet_MTases"/>
    <property type="match status" value="1"/>
</dbReference>
<feature type="active site" description="Proton acceptor" evidence="5 6">
    <location>
        <position position="154"/>
    </location>
</feature>
<comment type="similarity">
    <text evidence="1 5">Belongs to the spermidine/spermine synthase family.</text>
</comment>
<dbReference type="SUPFAM" id="SSF53335">
    <property type="entry name" value="S-adenosyl-L-methionine-dependent methyltransferases"/>
    <property type="match status" value="1"/>
</dbReference>
<reference evidence="8" key="1">
    <citation type="submission" date="2020-10" db="EMBL/GenBank/DDBJ databases">
        <authorList>
            <person name="Gilroy R."/>
        </authorList>
    </citation>
    <scope>NUCLEOTIDE SEQUENCE</scope>
    <source>
        <strain evidence="8">G3-3990</strain>
    </source>
</reference>
<comment type="caution">
    <text evidence="8">The sequence shown here is derived from an EMBL/GenBank/DDBJ whole genome shotgun (WGS) entry which is preliminary data.</text>
</comment>
<name>A0A9D9HSG6_9BACT</name>
<evidence type="ECO:0000256" key="2">
    <source>
        <dbReference type="ARBA" id="ARBA00022679"/>
    </source>
</evidence>
<feature type="binding site" evidence="5">
    <location>
        <begin position="136"/>
        <end position="137"/>
    </location>
    <ligand>
        <name>S-methyl-5'-thioadenosine</name>
        <dbReference type="ChEBI" id="CHEBI:17509"/>
    </ligand>
</feature>
<dbReference type="NCBIfam" id="TIGR00417">
    <property type="entry name" value="speE"/>
    <property type="match status" value="1"/>
</dbReference>
<dbReference type="Proteomes" id="UP000823641">
    <property type="component" value="Unassembled WGS sequence"/>
</dbReference>
<evidence type="ECO:0000259" key="7">
    <source>
        <dbReference type="PROSITE" id="PS51006"/>
    </source>
</evidence>
<evidence type="ECO:0000256" key="6">
    <source>
        <dbReference type="PROSITE-ProRule" id="PRU00354"/>
    </source>
</evidence>
<proteinExistence type="inferred from homology"/>
<comment type="pathway">
    <text evidence="5">Amine and polyamine biosynthesis; spermidine biosynthesis; spermidine from putrescine: step 1/1.</text>
</comment>
<dbReference type="AlphaFoldDB" id="A0A9D9HSG6"/>
<feature type="binding site" evidence="5">
    <location>
        <position position="106"/>
    </location>
    <ligand>
        <name>S-methyl-5'-thioadenosine</name>
        <dbReference type="ChEBI" id="CHEBI:17509"/>
    </ligand>
</feature>
<keyword evidence="2 5" id="KW-0808">Transferase</keyword>
<dbReference type="GO" id="GO:0005829">
    <property type="term" value="C:cytosol"/>
    <property type="evidence" value="ECO:0007669"/>
    <property type="project" value="TreeGrafter"/>
</dbReference>
<evidence type="ECO:0000256" key="1">
    <source>
        <dbReference type="ARBA" id="ARBA00007867"/>
    </source>
</evidence>
<keyword evidence="4 5" id="KW-0620">Polyamine biosynthesis</keyword>
<gene>
    <name evidence="5 8" type="primary">speE</name>
    <name evidence="8" type="ORF">IAA73_01720</name>
</gene>
<dbReference type="InterPro" id="IPR037163">
    <property type="entry name" value="Spermidine_synt_N_sf"/>
</dbReference>
<dbReference type="PANTHER" id="PTHR11558:SF11">
    <property type="entry name" value="SPERMIDINE SYNTHASE"/>
    <property type="match status" value="1"/>
</dbReference>
<dbReference type="Pfam" id="PF17284">
    <property type="entry name" value="Spermine_synt_N"/>
    <property type="match status" value="1"/>
</dbReference>
<feature type="binding site" evidence="5">
    <location>
        <position position="161"/>
    </location>
    <ligand>
        <name>S-methyl-5'-thioadenosine</name>
        <dbReference type="ChEBI" id="CHEBI:17509"/>
    </ligand>
</feature>
<keyword evidence="3 5" id="KW-0745">Spermidine biosynthesis</keyword>
<evidence type="ECO:0000256" key="3">
    <source>
        <dbReference type="ARBA" id="ARBA00023066"/>
    </source>
</evidence>
<dbReference type="PANTHER" id="PTHR11558">
    <property type="entry name" value="SPERMIDINE/SPERMINE SYNTHASE"/>
    <property type="match status" value="1"/>
</dbReference>
<dbReference type="NCBIfam" id="NF002010">
    <property type="entry name" value="PRK00811.1"/>
    <property type="match status" value="1"/>
</dbReference>
<dbReference type="Gene3D" id="3.40.50.150">
    <property type="entry name" value="Vaccinia Virus protein VP39"/>
    <property type="match status" value="1"/>
</dbReference>
<dbReference type="EC" id="2.5.1.16" evidence="5"/>
<accession>A0A9D9HSG6</accession>
<comment type="function">
    <text evidence="5">Catalyzes the irreversible transfer of a propylamine group from the amino donor S-adenosylmethioninamine (decarboxy-AdoMet) to putrescine (1,4-diaminobutane) to yield spermidine.</text>
</comment>
<dbReference type="PROSITE" id="PS51006">
    <property type="entry name" value="PABS_2"/>
    <property type="match status" value="1"/>
</dbReference>
<feature type="domain" description="PABS" evidence="7">
    <location>
        <begin position="2"/>
        <end position="236"/>
    </location>
</feature>
<dbReference type="GO" id="GO:0008295">
    <property type="term" value="P:spermidine biosynthetic process"/>
    <property type="evidence" value="ECO:0007669"/>
    <property type="project" value="UniProtKB-UniRule"/>
</dbReference>
<dbReference type="Pfam" id="PF01564">
    <property type="entry name" value="Spermine_synth"/>
    <property type="match status" value="1"/>
</dbReference>
<dbReference type="InterPro" id="IPR030374">
    <property type="entry name" value="PABS"/>
</dbReference>
<feature type="binding site" evidence="5">
    <location>
        <position position="31"/>
    </location>
    <ligand>
        <name>S-methyl-5'-thioadenosine</name>
        <dbReference type="ChEBI" id="CHEBI:17509"/>
    </ligand>
</feature>
<feature type="binding site" evidence="5">
    <location>
        <begin position="154"/>
        <end position="157"/>
    </location>
    <ligand>
        <name>spermidine</name>
        <dbReference type="ChEBI" id="CHEBI:57834"/>
    </ligand>
</feature>